<dbReference type="SUPFAM" id="SSF88659">
    <property type="entry name" value="Sigma3 and sigma4 domains of RNA polymerase sigma factors"/>
    <property type="match status" value="2"/>
</dbReference>
<dbReference type="InterPro" id="IPR014284">
    <property type="entry name" value="RNA_pol_sigma-70_dom"/>
</dbReference>
<feature type="domain" description="RNA polymerase sigma-70" evidence="7">
    <location>
        <begin position="99"/>
        <end position="112"/>
    </location>
</feature>
<dbReference type="SUPFAM" id="SSF88946">
    <property type="entry name" value="Sigma2 domain of RNA polymerase sigma factors"/>
    <property type="match status" value="1"/>
</dbReference>
<dbReference type="AlphaFoldDB" id="A0A918ASJ7"/>
<dbReference type="Pfam" id="PF00140">
    <property type="entry name" value="Sigma70_r1_2"/>
    <property type="match status" value="1"/>
</dbReference>
<protein>
    <recommendedName>
        <fullName evidence="6">RNA polymerase sigma factor</fullName>
    </recommendedName>
</protein>
<comment type="function">
    <text evidence="6">Sigma factors are initiation factors that promote the attachment of RNA polymerase to specific initiation sites and are then released.</text>
</comment>
<evidence type="ECO:0000256" key="5">
    <source>
        <dbReference type="ARBA" id="ARBA00023163"/>
    </source>
</evidence>
<dbReference type="Gene3D" id="1.10.601.10">
    <property type="entry name" value="RNA Polymerase Primary Sigma Factor"/>
    <property type="match status" value="2"/>
</dbReference>
<evidence type="ECO:0000259" key="8">
    <source>
        <dbReference type="PROSITE" id="PS00716"/>
    </source>
</evidence>
<reference evidence="9" key="1">
    <citation type="journal article" date="2014" name="Int. J. Syst. Evol. Microbiol.">
        <title>Complete genome sequence of Corynebacterium casei LMG S-19264T (=DSM 44701T), isolated from a smear-ripened cheese.</title>
        <authorList>
            <consortium name="US DOE Joint Genome Institute (JGI-PGF)"/>
            <person name="Walter F."/>
            <person name="Albersmeier A."/>
            <person name="Kalinowski J."/>
            <person name="Ruckert C."/>
        </authorList>
    </citation>
    <scope>NUCLEOTIDE SEQUENCE</scope>
    <source>
        <strain evidence="9">JCM 3313</strain>
    </source>
</reference>
<dbReference type="NCBIfam" id="TIGR02937">
    <property type="entry name" value="sigma70-ECF"/>
    <property type="match status" value="1"/>
</dbReference>
<dbReference type="PRINTS" id="PR00046">
    <property type="entry name" value="SIGMA70FCT"/>
</dbReference>
<keyword evidence="3 6" id="KW-0731">Sigma factor</keyword>
<evidence type="ECO:0000313" key="9">
    <source>
        <dbReference type="EMBL" id="GGP78237.1"/>
    </source>
</evidence>
<dbReference type="Pfam" id="PF04539">
    <property type="entry name" value="Sigma70_r3"/>
    <property type="match status" value="1"/>
</dbReference>
<organism evidence="9 10">
    <name type="scientific">Saccharothrix coeruleofusca</name>
    <dbReference type="NCBI Taxonomy" id="33919"/>
    <lineage>
        <taxon>Bacteria</taxon>
        <taxon>Bacillati</taxon>
        <taxon>Actinomycetota</taxon>
        <taxon>Actinomycetes</taxon>
        <taxon>Pseudonocardiales</taxon>
        <taxon>Pseudonocardiaceae</taxon>
        <taxon>Saccharothrix</taxon>
    </lineage>
</organism>
<dbReference type="InterPro" id="IPR013325">
    <property type="entry name" value="RNA_pol_sigma_r2"/>
</dbReference>
<comment type="similarity">
    <text evidence="1 6">Belongs to the sigma-70 factor family.</text>
</comment>
<evidence type="ECO:0000313" key="10">
    <source>
        <dbReference type="Proteomes" id="UP000639606"/>
    </source>
</evidence>
<accession>A0A918ASJ7</accession>
<dbReference type="InterPro" id="IPR036388">
    <property type="entry name" value="WH-like_DNA-bd_sf"/>
</dbReference>
<gene>
    <name evidence="9" type="primary">hrdC</name>
    <name evidence="9" type="ORF">GCM10010185_59960</name>
</gene>
<dbReference type="PROSITE" id="PS00715">
    <property type="entry name" value="SIGMA70_1"/>
    <property type="match status" value="1"/>
</dbReference>
<dbReference type="InterPro" id="IPR050239">
    <property type="entry name" value="Sigma-70_RNA_pol_init_factors"/>
</dbReference>
<keyword evidence="5 6" id="KW-0804">Transcription</keyword>
<dbReference type="PANTHER" id="PTHR30603">
    <property type="entry name" value="RNA POLYMERASE SIGMA FACTOR RPO"/>
    <property type="match status" value="1"/>
</dbReference>
<dbReference type="Gene3D" id="1.10.10.10">
    <property type="entry name" value="Winged helix-like DNA-binding domain superfamily/Winged helix DNA-binding domain"/>
    <property type="match status" value="2"/>
</dbReference>
<keyword evidence="10" id="KW-1185">Reference proteome</keyword>
<dbReference type="InterPro" id="IPR013324">
    <property type="entry name" value="RNA_pol_sigma_r3/r4-like"/>
</dbReference>
<evidence type="ECO:0000256" key="2">
    <source>
        <dbReference type="ARBA" id="ARBA00023015"/>
    </source>
</evidence>
<sequence>MDLVGHYLREVGATPLLTAEEEVDLARRIEAGVYAAELLRRAEQGGAGPTPQPTPQRRRDLRAVAADGSRAKEHMIRANLRLVVSVAKKHSFRGLPLLDVVQEGNLGLIRAVEKFDYAKGYKFSTYAIWWIRQAIERGLADQIRTIRIPVHVTEELAKLQKAERRLRQELDREPTHEEVARAAKASVARVAELRTAARATVSLETPVGDGGSSVADLIEDADAVQAHEAVEHQAITRALRALVDTLPERQARIMTQRYGLADGRPRTLQEVAEEIGLTRERIRQLEKESLRLLRDPERNGALHALTA</sequence>
<dbReference type="InterPro" id="IPR000943">
    <property type="entry name" value="RNA_pol_sigma70"/>
</dbReference>
<dbReference type="PROSITE" id="PS00716">
    <property type="entry name" value="SIGMA70_2"/>
    <property type="match status" value="1"/>
</dbReference>
<keyword evidence="4 6" id="KW-0238">DNA-binding</keyword>
<dbReference type="GO" id="GO:0016987">
    <property type="term" value="F:sigma factor activity"/>
    <property type="evidence" value="ECO:0007669"/>
    <property type="project" value="UniProtKB-KW"/>
</dbReference>
<dbReference type="PANTHER" id="PTHR30603:SF60">
    <property type="entry name" value="RNA POLYMERASE SIGMA FACTOR RPOD"/>
    <property type="match status" value="1"/>
</dbReference>
<name>A0A918ASJ7_9PSEU</name>
<dbReference type="Pfam" id="PF04542">
    <property type="entry name" value="Sigma70_r2"/>
    <property type="match status" value="1"/>
</dbReference>
<dbReference type="GO" id="GO:0003677">
    <property type="term" value="F:DNA binding"/>
    <property type="evidence" value="ECO:0007669"/>
    <property type="project" value="UniProtKB-KW"/>
</dbReference>
<evidence type="ECO:0000256" key="4">
    <source>
        <dbReference type="ARBA" id="ARBA00023125"/>
    </source>
</evidence>
<keyword evidence="2 6" id="KW-0805">Transcription regulation</keyword>
<dbReference type="InterPro" id="IPR007630">
    <property type="entry name" value="RNA_pol_sigma70_r4"/>
</dbReference>
<feature type="domain" description="RNA polymerase sigma-70" evidence="8">
    <location>
        <begin position="267"/>
        <end position="293"/>
    </location>
</feature>
<reference evidence="9" key="2">
    <citation type="submission" date="2020-09" db="EMBL/GenBank/DDBJ databases">
        <authorList>
            <person name="Sun Q."/>
            <person name="Ohkuma M."/>
        </authorList>
    </citation>
    <scope>NUCLEOTIDE SEQUENCE</scope>
    <source>
        <strain evidence="9">JCM 3313</strain>
    </source>
</reference>
<dbReference type="FunFam" id="1.10.601.10:FF:000001">
    <property type="entry name" value="RNA polymerase sigma factor SigA"/>
    <property type="match status" value="1"/>
</dbReference>
<dbReference type="EMBL" id="BMRG01000018">
    <property type="protein sequence ID" value="GGP78237.1"/>
    <property type="molecule type" value="Genomic_DNA"/>
</dbReference>
<proteinExistence type="inferred from homology"/>
<dbReference type="GO" id="GO:0006352">
    <property type="term" value="P:DNA-templated transcription initiation"/>
    <property type="evidence" value="ECO:0007669"/>
    <property type="project" value="InterPro"/>
</dbReference>
<dbReference type="InterPro" id="IPR009042">
    <property type="entry name" value="RNA_pol_sigma70_r1_2"/>
</dbReference>
<dbReference type="InterPro" id="IPR007627">
    <property type="entry name" value="RNA_pol_sigma70_r2"/>
</dbReference>
<dbReference type="Proteomes" id="UP000639606">
    <property type="component" value="Unassembled WGS sequence"/>
</dbReference>
<dbReference type="InterPro" id="IPR007624">
    <property type="entry name" value="RNA_pol_sigma70_r3"/>
</dbReference>
<comment type="caution">
    <text evidence="9">The sequence shown here is derived from an EMBL/GenBank/DDBJ whole genome shotgun (WGS) entry which is preliminary data.</text>
</comment>
<evidence type="ECO:0000256" key="6">
    <source>
        <dbReference type="RuleBase" id="RU362124"/>
    </source>
</evidence>
<evidence type="ECO:0000256" key="3">
    <source>
        <dbReference type="ARBA" id="ARBA00023082"/>
    </source>
</evidence>
<dbReference type="Pfam" id="PF04545">
    <property type="entry name" value="Sigma70_r4"/>
    <property type="match status" value="1"/>
</dbReference>
<evidence type="ECO:0000259" key="7">
    <source>
        <dbReference type="PROSITE" id="PS00715"/>
    </source>
</evidence>
<evidence type="ECO:0000256" key="1">
    <source>
        <dbReference type="ARBA" id="ARBA00007788"/>
    </source>
</evidence>